<evidence type="ECO:0000256" key="1">
    <source>
        <dbReference type="ARBA" id="ARBA00022884"/>
    </source>
</evidence>
<protein>
    <submittedName>
        <fullName evidence="2">RNA-binding domain superfamily</fullName>
    </submittedName>
</protein>
<name>A0A8T2BNM2_9BRAS</name>
<accession>A0A8T2BNM2</accession>
<dbReference type="AlphaFoldDB" id="A0A8T2BNM2"/>
<dbReference type="Proteomes" id="UP000694240">
    <property type="component" value="Chromosome 7"/>
</dbReference>
<dbReference type="PANTHER" id="PTHR11176:SF22">
    <property type="entry name" value="RNA-BINDING PROTEIN 38-LIKE ISOFORM X1"/>
    <property type="match status" value="1"/>
</dbReference>
<evidence type="ECO:0000313" key="3">
    <source>
        <dbReference type="Proteomes" id="UP000694240"/>
    </source>
</evidence>
<comment type="caution">
    <text evidence="2">The sequence shown here is derived from an EMBL/GenBank/DDBJ whole genome shotgun (WGS) entry which is preliminary data.</text>
</comment>
<proteinExistence type="predicted"/>
<keyword evidence="3" id="KW-1185">Reference proteome</keyword>
<dbReference type="EMBL" id="JAEFBK010000007">
    <property type="protein sequence ID" value="KAG7587393.1"/>
    <property type="molecule type" value="Genomic_DNA"/>
</dbReference>
<evidence type="ECO:0000313" key="2">
    <source>
        <dbReference type="EMBL" id="KAG7587393.1"/>
    </source>
</evidence>
<sequence length="79" mass="8793">MGLNGISLAIITYDGMVTYKEAEAAMRACQDMNHVIDGRKANCNLACLGAQKPRPPTSPRHCFYSLYLSVLSRMQWELA</sequence>
<dbReference type="PANTHER" id="PTHR11176">
    <property type="entry name" value="BOULE-RELATED"/>
    <property type="match status" value="1"/>
</dbReference>
<keyword evidence="1" id="KW-0694">RNA-binding</keyword>
<reference evidence="2 3" key="1">
    <citation type="submission" date="2020-12" db="EMBL/GenBank/DDBJ databases">
        <title>Concerted genomic and epigenomic changes stabilize Arabidopsis allopolyploids.</title>
        <authorList>
            <person name="Chen Z."/>
        </authorList>
    </citation>
    <scope>NUCLEOTIDE SEQUENCE [LARGE SCALE GENOMIC DNA]</scope>
    <source>
        <strain evidence="2">Allo738</strain>
        <tissue evidence="2">Leaf</tissue>
    </source>
</reference>
<gene>
    <name evidence="2" type="ORF">ISN45_Aa02g025910</name>
</gene>
<dbReference type="GO" id="GO:0003723">
    <property type="term" value="F:RNA binding"/>
    <property type="evidence" value="ECO:0007669"/>
    <property type="project" value="UniProtKB-KW"/>
</dbReference>
<organism evidence="2 3">
    <name type="scientific">Arabidopsis thaliana x Arabidopsis arenosa</name>
    <dbReference type="NCBI Taxonomy" id="1240361"/>
    <lineage>
        <taxon>Eukaryota</taxon>
        <taxon>Viridiplantae</taxon>
        <taxon>Streptophyta</taxon>
        <taxon>Embryophyta</taxon>
        <taxon>Tracheophyta</taxon>
        <taxon>Spermatophyta</taxon>
        <taxon>Magnoliopsida</taxon>
        <taxon>eudicotyledons</taxon>
        <taxon>Gunneridae</taxon>
        <taxon>Pentapetalae</taxon>
        <taxon>rosids</taxon>
        <taxon>malvids</taxon>
        <taxon>Brassicales</taxon>
        <taxon>Brassicaceae</taxon>
        <taxon>Camelineae</taxon>
        <taxon>Arabidopsis</taxon>
    </lineage>
</organism>